<accession>A0A8S1MZT4</accession>
<protein>
    <recommendedName>
        <fullName evidence="4">Transmembrane protein</fullName>
    </recommendedName>
</protein>
<feature type="signal peptide" evidence="1">
    <location>
        <begin position="1"/>
        <end position="18"/>
    </location>
</feature>
<organism evidence="2 3">
    <name type="scientific">Paramecium primaurelia</name>
    <dbReference type="NCBI Taxonomy" id="5886"/>
    <lineage>
        <taxon>Eukaryota</taxon>
        <taxon>Sar</taxon>
        <taxon>Alveolata</taxon>
        <taxon>Ciliophora</taxon>
        <taxon>Intramacronucleata</taxon>
        <taxon>Oligohymenophorea</taxon>
        <taxon>Peniculida</taxon>
        <taxon>Parameciidae</taxon>
        <taxon>Paramecium</taxon>
    </lineage>
</organism>
<sequence>MHNLYISLFLTFILFGEGQKIQFSQQFKRTTTLKGIYDLTNIKIFFYSLQNRNQQFELIKKDDLQEIQRQILEDFDDYLKNMKIQQFQNSGKFSSILGLEPINQSQRKQELKSYLYQQFLRDYQYYRKRKVGLARRIVFEEYNVKKMFGLGLIYIQASSQVSLIYFQWIYKYDNKKEVYIHGQIIKAIIITLKYNQFQFINSDFKRSIIKKINIIYGLNKITRIIQYQDINKDINSEQQNILQDEKQFKHNFIN</sequence>
<comment type="caution">
    <text evidence="2">The sequence shown here is derived from an EMBL/GenBank/DDBJ whole genome shotgun (WGS) entry which is preliminary data.</text>
</comment>
<feature type="chain" id="PRO_5035752707" description="Transmembrane protein" evidence="1">
    <location>
        <begin position="19"/>
        <end position="254"/>
    </location>
</feature>
<evidence type="ECO:0000256" key="1">
    <source>
        <dbReference type="SAM" id="SignalP"/>
    </source>
</evidence>
<name>A0A8S1MZT4_PARPR</name>
<dbReference type="EMBL" id="CAJJDM010000079">
    <property type="protein sequence ID" value="CAD8086427.1"/>
    <property type="molecule type" value="Genomic_DNA"/>
</dbReference>
<keyword evidence="3" id="KW-1185">Reference proteome</keyword>
<reference evidence="2" key="1">
    <citation type="submission" date="2021-01" db="EMBL/GenBank/DDBJ databases">
        <authorList>
            <consortium name="Genoscope - CEA"/>
            <person name="William W."/>
        </authorList>
    </citation>
    <scope>NUCLEOTIDE SEQUENCE</scope>
</reference>
<dbReference type="AlphaFoldDB" id="A0A8S1MZT4"/>
<evidence type="ECO:0008006" key="4">
    <source>
        <dbReference type="Google" id="ProtNLM"/>
    </source>
</evidence>
<evidence type="ECO:0000313" key="3">
    <source>
        <dbReference type="Proteomes" id="UP000688137"/>
    </source>
</evidence>
<evidence type="ECO:0000313" key="2">
    <source>
        <dbReference type="EMBL" id="CAD8086427.1"/>
    </source>
</evidence>
<dbReference type="Proteomes" id="UP000688137">
    <property type="component" value="Unassembled WGS sequence"/>
</dbReference>
<proteinExistence type="predicted"/>
<keyword evidence="1" id="KW-0732">Signal</keyword>
<gene>
    <name evidence="2" type="ORF">PPRIM_AZ9-3.1.T0760188</name>
</gene>